<dbReference type="FunFam" id="3.40.640.10:FF:000010">
    <property type="entry name" value="Phosphoserine aminotransferase"/>
    <property type="match status" value="1"/>
</dbReference>
<dbReference type="InterPro" id="IPR000192">
    <property type="entry name" value="Aminotrans_V_dom"/>
</dbReference>
<feature type="binding site" evidence="11">
    <location>
        <position position="69"/>
    </location>
    <ligand>
        <name>L-glutamate</name>
        <dbReference type="ChEBI" id="CHEBI:29985"/>
    </ligand>
</feature>
<keyword evidence="4 11" id="KW-0032">Aminotransferase</keyword>
<evidence type="ECO:0000256" key="8">
    <source>
        <dbReference type="ARBA" id="ARBA00023299"/>
    </source>
</evidence>
<evidence type="ECO:0000256" key="3">
    <source>
        <dbReference type="ARBA" id="ARBA00006904"/>
    </source>
</evidence>
<protein>
    <recommendedName>
        <fullName evidence="11">Phosphoserine aminotransferase</fullName>
        <ecNumber evidence="11">2.6.1.52</ecNumber>
    </recommendedName>
    <alternativeName>
        <fullName evidence="11">Phosphohydroxythreonine aminotransferase</fullName>
        <shortName evidence="11">PSAT</shortName>
    </alternativeName>
</protein>
<comment type="similarity">
    <text evidence="3 11">Belongs to the class-V pyridoxal-phosphate-dependent aminotransferase family. SerC subfamily.</text>
</comment>
<comment type="cofactor">
    <cofactor evidence="11">
        <name>pyridoxal 5'-phosphate</name>
        <dbReference type="ChEBI" id="CHEBI:597326"/>
    </cofactor>
    <text evidence="11">Binds 1 pyridoxal phosphate per subunit.</text>
</comment>
<keyword evidence="6 11" id="KW-0808">Transferase</keyword>
<feature type="domain" description="Aminotransferase class V" evidence="13">
    <location>
        <begin position="31"/>
        <end position="374"/>
    </location>
</feature>
<reference evidence="14" key="2">
    <citation type="journal article" date="2021" name="PeerJ">
        <title>Extensive microbial diversity within the chicken gut microbiome revealed by metagenomics and culture.</title>
        <authorList>
            <person name="Gilroy R."/>
            <person name="Ravi A."/>
            <person name="Getino M."/>
            <person name="Pursley I."/>
            <person name="Horton D.L."/>
            <person name="Alikhan N.F."/>
            <person name="Baker D."/>
            <person name="Gharbi K."/>
            <person name="Hall N."/>
            <person name="Watson M."/>
            <person name="Adriaenssens E.M."/>
            <person name="Foster-Nyarko E."/>
            <person name="Jarju S."/>
            <person name="Secka A."/>
            <person name="Antonio M."/>
            <person name="Oren A."/>
            <person name="Chaudhuri R.R."/>
            <person name="La Ragione R."/>
            <person name="Hildebrand F."/>
            <person name="Pallen M.J."/>
        </authorList>
    </citation>
    <scope>NUCLEOTIDE SEQUENCE</scope>
    <source>
        <strain evidence="14">ChiBcolR7-354</strain>
    </source>
</reference>
<proteinExistence type="inferred from homology"/>
<dbReference type="Gene3D" id="3.40.640.10">
    <property type="entry name" value="Type I PLP-dependent aspartate aminotransferase-like (Major domain)"/>
    <property type="match status" value="1"/>
</dbReference>
<dbReference type="PROSITE" id="PS00595">
    <property type="entry name" value="AA_TRANSFER_CLASS_5"/>
    <property type="match status" value="1"/>
</dbReference>
<dbReference type="GO" id="GO:0030170">
    <property type="term" value="F:pyridoxal phosphate binding"/>
    <property type="evidence" value="ECO:0007669"/>
    <property type="project" value="UniProtKB-UniRule"/>
</dbReference>
<dbReference type="EMBL" id="DVGA01000070">
    <property type="protein sequence ID" value="HIQ78992.1"/>
    <property type="molecule type" value="Genomic_DNA"/>
</dbReference>
<evidence type="ECO:0000256" key="12">
    <source>
        <dbReference type="RuleBase" id="RU004505"/>
    </source>
</evidence>
<feature type="binding site" evidence="11">
    <location>
        <position position="178"/>
    </location>
    <ligand>
        <name>pyridoxal 5'-phosphate</name>
        <dbReference type="ChEBI" id="CHEBI:597326"/>
    </ligand>
</feature>
<feature type="binding site" evidence="11">
    <location>
        <begin position="263"/>
        <end position="264"/>
    </location>
    <ligand>
        <name>pyridoxal 5'-phosphate</name>
        <dbReference type="ChEBI" id="CHEBI:597326"/>
    </ligand>
</feature>
<dbReference type="SUPFAM" id="SSF53383">
    <property type="entry name" value="PLP-dependent transferases"/>
    <property type="match status" value="1"/>
</dbReference>
<feature type="binding site" evidence="11">
    <location>
        <position position="198"/>
    </location>
    <ligand>
        <name>pyridoxal 5'-phosphate</name>
        <dbReference type="ChEBI" id="CHEBI:597326"/>
    </ligand>
</feature>
<feature type="binding site" evidence="11">
    <location>
        <position position="128"/>
    </location>
    <ligand>
        <name>pyridoxal 5'-phosphate</name>
        <dbReference type="ChEBI" id="CHEBI:597326"/>
    </ligand>
</feature>
<comment type="catalytic activity">
    <reaction evidence="10 11 12">
        <text>O-phospho-L-serine + 2-oxoglutarate = 3-phosphooxypyruvate + L-glutamate</text>
        <dbReference type="Rhea" id="RHEA:14329"/>
        <dbReference type="ChEBI" id="CHEBI:16810"/>
        <dbReference type="ChEBI" id="CHEBI:18110"/>
        <dbReference type="ChEBI" id="CHEBI:29985"/>
        <dbReference type="ChEBI" id="CHEBI:57524"/>
        <dbReference type="EC" id="2.6.1.52"/>
    </reaction>
</comment>
<dbReference type="Proteomes" id="UP000824262">
    <property type="component" value="Unassembled WGS sequence"/>
</dbReference>
<dbReference type="Pfam" id="PF00266">
    <property type="entry name" value="Aminotran_5"/>
    <property type="match status" value="1"/>
</dbReference>
<evidence type="ECO:0000256" key="11">
    <source>
        <dbReference type="HAMAP-Rule" id="MF_00160"/>
    </source>
</evidence>
<comment type="subunit">
    <text evidence="11">Homodimer.</text>
</comment>
<accession>A0A9D0ZF59</accession>
<dbReference type="FunFam" id="3.90.1150.10:FF:000006">
    <property type="entry name" value="Phosphoserine aminotransferase"/>
    <property type="match status" value="1"/>
</dbReference>
<dbReference type="InterPro" id="IPR020578">
    <property type="entry name" value="Aminotrans_V_PyrdxlP_BS"/>
</dbReference>
<name>A0A9D0ZF59_9FIRM</name>
<dbReference type="PIRSF" id="PIRSF000525">
    <property type="entry name" value="SerC"/>
    <property type="match status" value="1"/>
</dbReference>
<evidence type="ECO:0000256" key="5">
    <source>
        <dbReference type="ARBA" id="ARBA00022605"/>
    </source>
</evidence>
<dbReference type="InterPro" id="IPR015421">
    <property type="entry name" value="PyrdxlP-dep_Trfase_major"/>
</dbReference>
<evidence type="ECO:0000256" key="10">
    <source>
        <dbReference type="ARBA" id="ARBA00049007"/>
    </source>
</evidence>
<evidence type="ECO:0000313" key="14">
    <source>
        <dbReference type="EMBL" id="HIQ78992.1"/>
    </source>
</evidence>
<dbReference type="InterPro" id="IPR015424">
    <property type="entry name" value="PyrdxlP-dep_Trfase"/>
</dbReference>
<dbReference type="PANTHER" id="PTHR43247">
    <property type="entry name" value="PHOSPHOSERINE AMINOTRANSFERASE"/>
    <property type="match status" value="1"/>
</dbReference>
<keyword evidence="5 11" id="KW-0028">Amino-acid biosynthesis</keyword>
<comment type="function">
    <text evidence="1 11">Catalyzes the reversible conversion of 3-phosphohydroxypyruvate to phosphoserine and of 3-hydroxy-2-oxo-4-phosphonooxybutanoate to phosphohydroxythreonine.</text>
</comment>
<dbReference type="InterPro" id="IPR022278">
    <property type="entry name" value="Pser_aminoTfrase"/>
</dbReference>
<comment type="catalytic activity">
    <reaction evidence="9 11">
        <text>4-(phosphooxy)-L-threonine + 2-oxoglutarate = (R)-3-hydroxy-2-oxo-4-phosphooxybutanoate + L-glutamate</text>
        <dbReference type="Rhea" id="RHEA:16573"/>
        <dbReference type="ChEBI" id="CHEBI:16810"/>
        <dbReference type="ChEBI" id="CHEBI:29985"/>
        <dbReference type="ChEBI" id="CHEBI:58452"/>
        <dbReference type="ChEBI" id="CHEBI:58538"/>
        <dbReference type="EC" id="2.6.1.52"/>
    </reaction>
</comment>
<comment type="pathway">
    <text evidence="2 11 12">Amino-acid biosynthesis; L-serine biosynthesis; L-serine from 3-phospho-D-glycerate: step 2/3.</text>
</comment>
<dbReference type="AlphaFoldDB" id="A0A9D0ZF59"/>
<dbReference type="EC" id="2.6.1.52" evidence="11"/>
<evidence type="ECO:0000256" key="4">
    <source>
        <dbReference type="ARBA" id="ARBA00022576"/>
    </source>
</evidence>
<evidence type="ECO:0000256" key="1">
    <source>
        <dbReference type="ARBA" id="ARBA00003483"/>
    </source>
</evidence>
<gene>
    <name evidence="11 14" type="primary">serC</name>
    <name evidence="14" type="ORF">IAB77_07005</name>
</gene>
<comment type="subcellular location">
    <subcellularLocation>
        <location evidence="11">Cytoplasm</location>
    </subcellularLocation>
</comment>
<evidence type="ECO:0000256" key="6">
    <source>
        <dbReference type="ARBA" id="ARBA00022679"/>
    </source>
</evidence>
<comment type="caution">
    <text evidence="11">Lacks conserved residue(s) required for the propagation of feature annotation.</text>
</comment>
<organism evidence="14 15">
    <name type="scientific">Candidatus Scatomorpha intestinavium</name>
    <dbReference type="NCBI Taxonomy" id="2840922"/>
    <lineage>
        <taxon>Bacteria</taxon>
        <taxon>Bacillati</taxon>
        <taxon>Bacillota</taxon>
        <taxon>Clostridia</taxon>
        <taxon>Eubacteriales</taxon>
        <taxon>Candidatus Scatomorpha</taxon>
    </lineage>
</organism>
<evidence type="ECO:0000313" key="15">
    <source>
        <dbReference type="Proteomes" id="UP000824262"/>
    </source>
</evidence>
<dbReference type="GO" id="GO:0005737">
    <property type="term" value="C:cytoplasm"/>
    <property type="evidence" value="ECO:0007669"/>
    <property type="project" value="UniProtKB-SubCell"/>
</dbReference>
<comment type="caution">
    <text evidence="14">The sequence shown here is derived from an EMBL/GenBank/DDBJ whole genome shotgun (WGS) entry which is preliminary data.</text>
</comment>
<evidence type="ECO:0000256" key="9">
    <source>
        <dbReference type="ARBA" id="ARBA00047630"/>
    </source>
</evidence>
<keyword evidence="8 11" id="KW-0718">Serine biosynthesis</keyword>
<evidence type="ECO:0000256" key="2">
    <source>
        <dbReference type="ARBA" id="ARBA00005099"/>
    </source>
</evidence>
<keyword evidence="7 11" id="KW-0663">Pyridoxal phosphate</keyword>
<dbReference type="PANTHER" id="PTHR43247:SF1">
    <property type="entry name" value="PHOSPHOSERINE AMINOTRANSFERASE"/>
    <property type="match status" value="1"/>
</dbReference>
<keyword evidence="11" id="KW-0963">Cytoplasm</keyword>
<feature type="binding site" evidence="11">
    <location>
        <position position="221"/>
    </location>
    <ligand>
        <name>pyridoxal 5'-phosphate</name>
        <dbReference type="ChEBI" id="CHEBI:597326"/>
    </ligand>
</feature>
<evidence type="ECO:0000256" key="7">
    <source>
        <dbReference type="ARBA" id="ARBA00022898"/>
    </source>
</evidence>
<dbReference type="Gene3D" id="3.90.1150.10">
    <property type="entry name" value="Aspartate Aminotransferase, domain 1"/>
    <property type="match status" value="1"/>
</dbReference>
<dbReference type="NCBIfam" id="TIGR01364">
    <property type="entry name" value="serC_1"/>
    <property type="match status" value="1"/>
</dbReference>
<dbReference type="GO" id="GO:0004648">
    <property type="term" value="F:O-phospho-L-serine:2-oxoglutarate aminotransferase activity"/>
    <property type="evidence" value="ECO:0007669"/>
    <property type="project" value="UniProtKB-UniRule"/>
</dbReference>
<feature type="modified residue" description="N6-(pyridoxal phosphate)lysine" evidence="11">
    <location>
        <position position="222"/>
    </location>
</feature>
<sequence length="387" mass="42150">MYPEPGGIRPGAYSARFHARRGGVFRLSERVYNFAAGPAVLPESVLKKAQSELLSYHGCGMSVMELSHRGSEFAEIHAAAKERFKRLLGVPDTHEVLFMQGGATAQFAAVPLNLMGGGSASYAVTGNFSGIAAKEAAKYGAVSTAYDGSGDNFRHIPRQEELDIAPGSAYFHYCANNTIFGTAWDYVPETGGIPIVCDMSSEIMSHPVDVSKYGVIYAGAQKNIAPAGLTVAVVDKRLAGRECAATPQVLSYQKMIDKDSMLNTPPCWCIYMLGLVLEWIEEQGGLEEMDARRRERSAILYDVLDNSKIYLPHAERTSRSMMNVTFRTASAELDAEFVAGAKKRGLMNVKGHRLVGGMRASIYNAMPVEGVRALAEYMKEFEVGHHA</sequence>
<feature type="binding site" evidence="11">
    <location>
        <begin position="103"/>
        <end position="104"/>
    </location>
    <ligand>
        <name>pyridoxal 5'-phosphate</name>
        <dbReference type="ChEBI" id="CHEBI:597326"/>
    </ligand>
</feature>
<dbReference type="NCBIfam" id="NF003764">
    <property type="entry name" value="PRK05355.1"/>
    <property type="match status" value="1"/>
</dbReference>
<dbReference type="HAMAP" id="MF_00160">
    <property type="entry name" value="SerC_aminotrans_5"/>
    <property type="match status" value="1"/>
</dbReference>
<evidence type="ECO:0000259" key="13">
    <source>
        <dbReference type="Pfam" id="PF00266"/>
    </source>
</evidence>
<reference evidence="14" key="1">
    <citation type="submission" date="2020-10" db="EMBL/GenBank/DDBJ databases">
        <authorList>
            <person name="Gilroy R."/>
        </authorList>
    </citation>
    <scope>NUCLEOTIDE SEQUENCE</scope>
    <source>
        <strain evidence="14">ChiBcolR7-354</strain>
    </source>
</reference>
<dbReference type="InterPro" id="IPR015422">
    <property type="entry name" value="PyrdxlP-dep_Trfase_small"/>
</dbReference>
<dbReference type="GO" id="GO:0006564">
    <property type="term" value="P:L-serine biosynthetic process"/>
    <property type="evidence" value="ECO:0007669"/>
    <property type="project" value="UniProtKB-UniRule"/>
</dbReference>